<evidence type="ECO:0000313" key="7">
    <source>
        <dbReference type="Proteomes" id="UP000182229"/>
    </source>
</evidence>
<reference evidence="6 7" key="2">
    <citation type="submission" date="2016-12" db="EMBL/GenBank/DDBJ databases">
        <title>Draft Genome Sequence of Cystobacter ferrugineus Strain Cbfe23.</title>
        <authorList>
            <person name="Akbar S."/>
            <person name="Dowd S.E."/>
            <person name="Stevens D.C."/>
        </authorList>
    </citation>
    <scope>NUCLEOTIDE SEQUENCE [LARGE SCALE GENOMIC DNA]</scope>
    <source>
        <strain evidence="6 7">Cbfe23</strain>
    </source>
</reference>
<sequence length="197" mass="21544">MRRALGGLLLAGVLGGCSVDFQGWAGMKDQPKGLPFRENAFFADGRTMREPPPDTVPRSRRGVSRRFLTGREAPDAGYVEELPLALTRELVEGGQGSYDIYCAACHGVLGDGVSPVARNMGLREPPSLVDLPEYEDGYVYAVISEGYGLMPGYAEKLTPTQRWAVVAYMRALRESQRARLEDVPAEARARLLQEGVP</sequence>
<evidence type="ECO:0000256" key="3">
    <source>
        <dbReference type="ARBA" id="ARBA00023004"/>
    </source>
</evidence>
<dbReference type="RefSeq" id="WP_071902418.1">
    <property type="nucleotide sequence ID" value="NZ_MPIN01000010.1"/>
</dbReference>
<dbReference type="STRING" id="83449.BON30_32760"/>
<dbReference type="AlphaFoldDB" id="A0A1L9B2S9"/>
<organism evidence="6 7">
    <name type="scientific">Cystobacter ferrugineus</name>
    <dbReference type="NCBI Taxonomy" id="83449"/>
    <lineage>
        <taxon>Bacteria</taxon>
        <taxon>Pseudomonadati</taxon>
        <taxon>Myxococcota</taxon>
        <taxon>Myxococcia</taxon>
        <taxon>Myxococcales</taxon>
        <taxon>Cystobacterineae</taxon>
        <taxon>Archangiaceae</taxon>
        <taxon>Cystobacter</taxon>
    </lineage>
</organism>
<dbReference type="InterPro" id="IPR036909">
    <property type="entry name" value="Cyt_c-like_dom_sf"/>
</dbReference>
<dbReference type="EMBL" id="MPIN01000010">
    <property type="protein sequence ID" value="OJH36530.1"/>
    <property type="molecule type" value="Genomic_DNA"/>
</dbReference>
<comment type="caution">
    <text evidence="6">The sequence shown here is derived from an EMBL/GenBank/DDBJ whole genome shotgun (WGS) entry which is preliminary data.</text>
</comment>
<evidence type="ECO:0000256" key="2">
    <source>
        <dbReference type="ARBA" id="ARBA00022723"/>
    </source>
</evidence>
<evidence type="ECO:0000259" key="5">
    <source>
        <dbReference type="PROSITE" id="PS51007"/>
    </source>
</evidence>
<evidence type="ECO:0000256" key="4">
    <source>
        <dbReference type="PROSITE-ProRule" id="PRU00433"/>
    </source>
</evidence>
<proteinExistence type="predicted"/>
<keyword evidence="1 4" id="KW-0349">Heme</keyword>
<reference evidence="7" key="1">
    <citation type="submission" date="2016-11" db="EMBL/GenBank/DDBJ databases">
        <authorList>
            <person name="Shukria A."/>
            <person name="Stevens D.C."/>
        </authorList>
    </citation>
    <scope>NUCLEOTIDE SEQUENCE [LARGE SCALE GENOMIC DNA]</scope>
    <source>
        <strain evidence="7">Cbfe23</strain>
    </source>
</reference>
<dbReference type="SUPFAM" id="SSF46626">
    <property type="entry name" value="Cytochrome c"/>
    <property type="match status" value="1"/>
</dbReference>
<dbReference type="Gene3D" id="1.10.760.10">
    <property type="entry name" value="Cytochrome c-like domain"/>
    <property type="match status" value="1"/>
</dbReference>
<accession>A0A1L9B2S9</accession>
<dbReference type="PROSITE" id="PS51007">
    <property type="entry name" value="CYTC"/>
    <property type="match status" value="1"/>
</dbReference>
<dbReference type="GO" id="GO:0020037">
    <property type="term" value="F:heme binding"/>
    <property type="evidence" value="ECO:0007669"/>
    <property type="project" value="InterPro"/>
</dbReference>
<gene>
    <name evidence="6" type="ORF">BON30_32760</name>
</gene>
<evidence type="ECO:0000313" key="6">
    <source>
        <dbReference type="EMBL" id="OJH36530.1"/>
    </source>
</evidence>
<dbReference type="Pfam" id="PF13442">
    <property type="entry name" value="Cytochrome_CBB3"/>
    <property type="match status" value="1"/>
</dbReference>
<dbReference type="GO" id="GO:0009055">
    <property type="term" value="F:electron transfer activity"/>
    <property type="evidence" value="ECO:0007669"/>
    <property type="project" value="InterPro"/>
</dbReference>
<name>A0A1L9B2S9_9BACT</name>
<evidence type="ECO:0000256" key="1">
    <source>
        <dbReference type="ARBA" id="ARBA00022617"/>
    </source>
</evidence>
<keyword evidence="2 4" id="KW-0479">Metal-binding</keyword>
<protein>
    <recommendedName>
        <fullName evidence="5">Cytochrome c domain-containing protein</fullName>
    </recommendedName>
</protein>
<feature type="domain" description="Cytochrome c" evidence="5">
    <location>
        <begin position="89"/>
        <end position="173"/>
    </location>
</feature>
<dbReference type="Proteomes" id="UP000182229">
    <property type="component" value="Unassembled WGS sequence"/>
</dbReference>
<keyword evidence="3 4" id="KW-0408">Iron</keyword>
<dbReference type="PANTHER" id="PTHR40394">
    <property type="entry name" value="LIPOPROTEIN-RELATED"/>
    <property type="match status" value="1"/>
</dbReference>
<dbReference type="PROSITE" id="PS51257">
    <property type="entry name" value="PROKAR_LIPOPROTEIN"/>
    <property type="match status" value="1"/>
</dbReference>
<dbReference type="PANTHER" id="PTHR40394:SF2">
    <property type="entry name" value="QUINOL:CYTOCHROME C OXIDOREDUCTASE MEMBRANE PROTEIN"/>
    <property type="match status" value="1"/>
</dbReference>
<keyword evidence="7" id="KW-1185">Reference proteome</keyword>
<dbReference type="InterPro" id="IPR009056">
    <property type="entry name" value="Cyt_c-like_dom"/>
</dbReference>
<dbReference type="OrthoDB" id="9773456at2"/>
<dbReference type="GO" id="GO:0046872">
    <property type="term" value="F:metal ion binding"/>
    <property type="evidence" value="ECO:0007669"/>
    <property type="project" value="UniProtKB-KW"/>
</dbReference>